<dbReference type="AlphaFoldDB" id="A0AAV4VSB8"/>
<dbReference type="EMBL" id="BPLR01014915">
    <property type="protein sequence ID" value="GIY72240.1"/>
    <property type="molecule type" value="Genomic_DNA"/>
</dbReference>
<organism evidence="1 2">
    <name type="scientific">Caerostris extrusa</name>
    <name type="common">Bark spider</name>
    <name type="synonym">Caerostris bankana</name>
    <dbReference type="NCBI Taxonomy" id="172846"/>
    <lineage>
        <taxon>Eukaryota</taxon>
        <taxon>Metazoa</taxon>
        <taxon>Ecdysozoa</taxon>
        <taxon>Arthropoda</taxon>
        <taxon>Chelicerata</taxon>
        <taxon>Arachnida</taxon>
        <taxon>Araneae</taxon>
        <taxon>Araneomorphae</taxon>
        <taxon>Entelegynae</taxon>
        <taxon>Araneoidea</taxon>
        <taxon>Araneidae</taxon>
        <taxon>Caerostris</taxon>
    </lineage>
</organism>
<evidence type="ECO:0000313" key="1">
    <source>
        <dbReference type="EMBL" id="GIY72240.1"/>
    </source>
</evidence>
<accession>A0AAV4VSB8</accession>
<comment type="caution">
    <text evidence="1">The sequence shown here is derived from an EMBL/GenBank/DDBJ whole genome shotgun (WGS) entry which is preliminary data.</text>
</comment>
<sequence length="92" mass="10508">MVGTRESLPPHACQSLIRGVLRLLPHLRAKPDLRKEPVKVMAMKYLSLSFFFFPSLLTGSRRGKEMIFGCEKWRRNSKGKLRFGAKVCSVKS</sequence>
<dbReference type="Proteomes" id="UP001054945">
    <property type="component" value="Unassembled WGS sequence"/>
</dbReference>
<proteinExistence type="predicted"/>
<gene>
    <name evidence="1" type="ORF">CEXT_738391</name>
</gene>
<protein>
    <submittedName>
        <fullName evidence="1">Uncharacterized protein</fullName>
    </submittedName>
</protein>
<evidence type="ECO:0000313" key="2">
    <source>
        <dbReference type="Proteomes" id="UP001054945"/>
    </source>
</evidence>
<reference evidence="1 2" key="1">
    <citation type="submission" date="2021-06" db="EMBL/GenBank/DDBJ databases">
        <title>Caerostris extrusa draft genome.</title>
        <authorList>
            <person name="Kono N."/>
            <person name="Arakawa K."/>
        </authorList>
    </citation>
    <scope>NUCLEOTIDE SEQUENCE [LARGE SCALE GENOMIC DNA]</scope>
</reference>
<name>A0AAV4VSB8_CAEEX</name>
<keyword evidence="2" id="KW-1185">Reference proteome</keyword>